<dbReference type="PANTHER" id="PTHR34296:SF2">
    <property type="entry name" value="ABC TRANSPORTER GUANOSINE-BINDING PROTEIN NUPN"/>
    <property type="match status" value="1"/>
</dbReference>
<dbReference type="InterPro" id="IPR050957">
    <property type="entry name" value="BMP_lipoprotein"/>
</dbReference>
<evidence type="ECO:0000259" key="8">
    <source>
        <dbReference type="Pfam" id="PF02608"/>
    </source>
</evidence>
<dbReference type="EMBL" id="JWHR01000031">
    <property type="protein sequence ID" value="KHS58476.1"/>
    <property type="molecule type" value="Genomic_DNA"/>
</dbReference>
<evidence type="ECO:0000256" key="4">
    <source>
        <dbReference type="ARBA" id="ARBA00022729"/>
    </source>
</evidence>
<gene>
    <name evidence="9" type="ORF">QX51_02360</name>
</gene>
<dbReference type="STRING" id="1577792.QX51_02360"/>
<feature type="signal peptide" evidence="7">
    <location>
        <begin position="1"/>
        <end position="21"/>
    </location>
</feature>
<keyword evidence="4 7" id="KW-0732">Signal</keyword>
<evidence type="ECO:0000256" key="6">
    <source>
        <dbReference type="ARBA" id="ARBA00023288"/>
    </source>
</evidence>
<dbReference type="PANTHER" id="PTHR34296">
    <property type="entry name" value="TRANSCRIPTIONAL ACTIVATOR PROTEIN MED"/>
    <property type="match status" value="1"/>
</dbReference>
<dbReference type="PROSITE" id="PS51257">
    <property type="entry name" value="PROKAR_LIPOPROTEIN"/>
    <property type="match status" value="1"/>
</dbReference>
<dbReference type="OrthoDB" id="9769871at2"/>
<dbReference type="Pfam" id="PF02608">
    <property type="entry name" value="Bmp"/>
    <property type="match status" value="1"/>
</dbReference>
<protein>
    <submittedName>
        <fullName evidence="9">Membrane protein</fullName>
    </submittedName>
</protein>
<keyword evidence="3" id="KW-1003">Cell membrane</keyword>
<dbReference type="GO" id="GO:0005886">
    <property type="term" value="C:plasma membrane"/>
    <property type="evidence" value="ECO:0007669"/>
    <property type="project" value="UniProtKB-SubCell"/>
</dbReference>
<evidence type="ECO:0000256" key="7">
    <source>
        <dbReference type="SAM" id="SignalP"/>
    </source>
</evidence>
<keyword evidence="5" id="KW-0472">Membrane</keyword>
<dbReference type="AlphaFoldDB" id="A0A0B3VNU8"/>
<evidence type="ECO:0000256" key="5">
    <source>
        <dbReference type="ARBA" id="ARBA00023136"/>
    </source>
</evidence>
<name>A0A0B3VNU8_9FIRM</name>
<evidence type="ECO:0000313" key="10">
    <source>
        <dbReference type="Proteomes" id="UP000031189"/>
    </source>
</evidence>
<organism evidence="9 10">
    <name type="scientific">Terrisporobacter othiniensis</name>
    <dbReference type="NCBI Taxonomy" id="1577792"/>
    <lineage>
        <taxon>Bacteria</taxon>
        <taxon>Bacillati</taxon>
        <taxon>Bacillota</taxon>
        <taxon>Clostridia</taxon>
        <taxon>Peptostreptococcales</taxon>
        <taxon>Peptostreptococcaceae</taxon>
        <taxon>Terrisporobacter</taxon>
    </lineage>
</organism>
<accession>A0A0B3VNU8</accession>
<dbReference type="CDD" id="cd06354">
    <property type="entry name" value="PBP1_PrnA-like"/>
    <property type="match status" value="1"/>
</dbReference>
<comment type="similarity">
    <text evidence="2">Belongs to the BMP lipoprotein family.</text>
</comment>
<dbReference type="Proteomes" id="UP000031189">
    <property type="component" value="Unassembled WGS sequence"/>
</dbReference>
<dbReference type="SUPFAM" id="SSF53822">
    <property type="entry name" value="Periplasmic binding protein-like I"/>
    <property type="match status" value="1"/>
</dbReference>
<proteinExistence type="inferred from homology"/>
<dbReference type="InterPro" id="IPR028082">
    <property type="entry name" value="Peripla_BP_I"/>
</dbReference>
<feature type="domain" description="ABC transporter substrate-binding protein PnrA-like" evidence="8">
    <location>
        <begin position="42"/>
        <end position="334"/>
    </location>
</feature>
<evidence type="ECO:0000256" key="2">
    <source>
        <dbReference type="ARBA" id="ARBA00008610"/>
    </source>
</evidence>
<evidence type="ECO:0000313" key="9">
    <source>
        <dbReference type="EMBL" id="KHS58476.1"/>
    </source>
</evidence>
<reference evidence="9 10" key="1">
    <citation type="submission" date="2014-12" db="EMBL/GenBank/DDBJ databases">
        <title>Draft genome sequence of Terrisporobacter sp. 08-306576, isolated from the blood culture of a bacteremia patient.</title>
        <authorList>
            <person name="Lund L.C."/>
            <person name="Sydenham T.V."/>
            <person name="Hogh S.V."/>
            <person name="Skov M.N."/>
            <person name="Kemp M."/>
            <person name="Justesen U.S."/>
        </authorList>
    </citation>
    <scope>NUCLEOTIDE SEQUENCE [LARGE SCALE GENOMIC DNA]</scope>
    <source>
        <strain evidence="9 10">08-306576</strain>
    </source>
</reference>
<keyword evidence="6" id="KW-0449">Lipoprotein</keyword>
<evidence type="ECO:0000256" key="1">
    <source>
        <dbReference type="ARBA" id="ARBA00004193"/>
    </source>
</evidence>
<evidence type="ECO:0000256" key="3">
    <source>
        <dbReference type="ARBA" id="ARBA00022475"/>
    </source>
</evidence>
<sequence length="342" mass="36705">MRFKKLLSLGIILSMTSSVLVGCSSNKDNSKSSGESLKITLVADVGGINDESFNQSAWEGLQRAKDELGVDVNVLESKQSSDYVPNVETAVDNDSDLVIGVGFQMNTAIENAAKSYPETNFAIIDASFENQPENVSSLMFNAQEASYLTGIIAAKKSETNKVGFIGGTKEAVIETFEYGFMAGAKAVDSNIEVLRQYADTYTDASKAKSIANLMHSKDVDVIFTAAGSAGLGPIEAAKENNKMAVGVDKDQNSLAPENVITSAIKRVDVAVFNTVKDLLEGNFKGGQVNVFGLKEDGVGISETTSKNVDKEILALVEEHAQKIKNGEIKVPSNKKDYEEFLK</sequence>
<dbReference type="InterPro" id="IPR003760">
    <property type="entry name" value="PnrA-like"/>
</dbReference>
<comment type="subcellular location">
    <subcellularLocation>
        <location evidence="1">Cell membrane</location>
        <topology evidence="1">Lipid-anchor</topology>
    </subcellularLocation>
</comment>
<comment type="caution">
    <text evidence="9">The sequence shown here is derived from an EMBL/GenBank/DDBJ whole genome shotgun (WGS) entry which is preliminary data.</text>
</comment>
<dbReference type="Gene3D" id="3.40.50.2300">
    <property type="match status" value="2"/>
</dbReference>
<feature type="chain" id="PRO_5038424740" evidence="7">
    <location>
        <begin position="22"/>
        <end position="342"/>
    </location>
</feature>
<dbReference type="RefSeq" id="WP_039678310.1">
    <property type="nucleotide sequence ID" value="NZ_JAWGXO010000010.1"/>
</dbReference>
<keyword evidence="10" id="KW-1185">Reference proteome</keyword>